<dbReference type="InterPro" id="IPR050953">
    <property type="entry name" value="N4_N6_ade-DNA_methylase"/>
</dbReference>
<gene>
    <name evidence="9" type="ORF">GX662_02600</name>
</gene>
<dbReference type="EMBL" id="JAAZCD010000056">
    <property type="protein sequence ID" value="NLD31136.1"/>
    <property type="molecule type" value="Genomic_DNA"/>
</dbReference>
<evidence type="ECO:0000256" key="2">
    <source>
        <dbReference type="ARBA" id="ARBA00022603"/>
    </source>
</evidence>
<dbReference type="AlphaFoldDB" id="A0A847D305"/>
<feature type="domain" description="Type II methyltransferase M.TaqI-like" evidence="8">
    <location>
        <begin position="91"/>
        <end position="263"/>
    </location>
</feature>
<evidence type="ECO:0000256" key="1">
    <source>
        <dbReference type="ARBA" id="ARBA00011900"/>
    </source>
</evidence>
<evidence type="ECO:0000313" key="10">
    <source>
        <dbReference type="Proteomes" id="UP000589373"/>
    </source>
</evidence>
<evidence type="ECO:0000256" key="5">
    <source>
        <dbReference type="ARBA" id="ARBA00022747"/>
    </source>
</evidence>
<keyword evidence="2" id="KW-0489">Methyltransferase</keyword>
<evidence type="ECO:0000256" key="3">
    <source>
        <dbReference type="ARBA" id="ARBA00022679"/>
    </source>
</evidence>
<dbReference type="PANTHER" id="PTHR33841">
    <property type="entry name" value="DNA METHYLTRANSFERASE YEEA-RELATED"/>
    <property type="match status" value="1"/>
</dbReference>
<evidence type="ECO:0000256" key="6">
    <source>
        <dbReference type="ARBA" id="ARBA00023125"/>
    </source>
</evidence>
<keyword evidence="4" id="KW-0949">S-adenosyl-L-methionine</keyword>
<comment type="caution">
    <text evidence="9">The sequence shown here is derived from an EMBL/GenBank/DDBJ whole genome shotgun (WGS) entry which is preliminary data.</text>
</comment>
<dbReference type="GO" id="GO:0009007">
    <property type="term" value="F:site-specific DNA-methyltransferase (adenine-specific) activity"/>
    <property type="evidence" value="ECO:0007669"/>
    <property type="project" value="UniProtKB-EC"/>
</dbReference>
<dbReference type="GO" id="GO:0032259">
    <property type="term" value="P:methylation"/>
    <property type="evidence" value="ECO:0007669"/>
    <property type="project" value="UniProtKB-KW"/>
</dbReference>
<dbReference type="GO" id="GO:0009307">
    <property type="term" value="P:DNA restriction-modification system"/>
    <property type="evidence" value="ECO:0007669"/>
    <property type="project" value="UniProtKB-KW"/>
</dbReference>
<keyword evidence="3" id="KW-0808">Transferase</keyword>
<evidence type="ECO:0000256" key="4">
    <source>
        <dbReference type="ARBA" id="ARBA00022691"/>
    </source>
</evidence>
<dbReference type="GO" id="GO:0003677">
    <property type="term" value="F:DNA binding"/>
    <property type="evidence" value="ECO:0007669"/>
    <property type="project" value="UniProtKB-KW"/>
</dbReference>
<dbReference type="PROSITE" id="PS00092">
    <property type="entry name" value="N6_MTASE"/>
    <property type="match status" value="1"/>
</dbReference>
<dbReference type="InterPro" id="IPR029063">
    <property type="entry name" value="SAM-dependent_MTases_sf"/>
</dbReference>
<dbReference type="PRINTS" id="PR00507">
    <property type="entry name" value="N12N6MTFRASE"/>
</dbReference>
<dbReference type="Pfam" id="PF07669">
    <property type="entry name" value="Eco57I"/>
    <property type="match status" value="1"/>
</dbReference>
<proteinExistence type="predicted"/>
<dbReference type="GO" id="GO:0004519">
    <property type="term" value="F:endonuclease activity"/>
    <property type="evidence" value="ECO:0007669"/>
    <property type="project" value="UniProtKB-KW"/>
</dbReference>
<organism evidence="9 10">
    <name type="scientific">Trichococcus flocculiformis</name>
    <dbReference type="NCBI Taxonomy" id="82803"/>
    <lineage>
        <taxon>Bacteria</taxon>
        <taxon>Bacillati</taxon>
        <taxon>Bacillota</taxon>
        <taxon>Bacilli</taxon>
        <taxon>Lactobacillales</taxon>
        <taxon>Carnobacteriaceae</taxon>
        <taxon>Trichococcus</taxon>
    </lineage>
</organism>
<keyword evidence="9" id="KW-0378">Hydrolase</keyword>
<dbReference type="Proteomes" id="UP000589373">
    <property type="component" value="Unassembled WGS sequence"/>
</dbReference>
<reference evidence="9 10" key="1">
    <citation type="journal article" date="2020" name="Biotechnol. Biofuels">
        <title>New insights from the biogas microbiome by comprehensive genome-resolved metagenomics of nearly 1600 species originating from multiple anaerobic digesters.</title>
        <authorList>
            <person name="Campanaro S."/>
            <person name="Treu L."/>
            <person name="Rodriguez-R L.M."/>
            <person name="Kovalovszki A."/>
            <person name="Ziels R.M."/>
            <person name="Maus I."/>
            <person name="Zhu X."/>
            <person name="Kougias P.G."/>
            <person name="Basile A."/>
            <person name="Luo G."/>
            <person name="Schluter A."/>
            <person name="Konstantinidis K.T."/>
            <person name="Angelidaki I."/>
        </authorList>
    </citation>
    <scope>NUCLEOTIDE SEQUENCE [LARGE SCALE GENOMIC DNA]</scope>
    <source>
        <strain evidence="9">AS07pgkLD_105</strain>
    </source>
</reference>
<keyword evidence="6" id="KW-0238">DNA-binding</keyword>
<evidence type="ECO:0000259" key="8">
    <source>
        <dbReference type="Pfam" id="PF07669"/>
    </source>
</evidence>
<dbReference type="SUPFAM" id="SSF53335">
    <property type="entry name" value="S-adenosyl-L-methionine-dependent methyltransferases"/>
    <property type="match status" value="1"/>
</dbReference>
<keyword evidence="9" id="KW-0540">Nuclease</keyword>
<dbReference type="PANTHER" id="PTHR33841:SF6">
    <property type="entry name" value="TYPE II METHYLTRANSFERASE M.HINDII"/>
    <property type="match status" value="1"/>
</dbReference>
<dbReference type="Gene3D" id="3.40.50.150">
    <property type="entry name" value="Vaccinia Virus protein VP39"/>
    <property type="match status" value="1"/>
</dbReference>
<keyword evidence="5" id="KW-0680">Restriction system</keyword>
<protein>
    <recommendedName>
        <fullName evidence="1">site-specific DNA-methyltransferase (adenine-specific)</fullName>
        <ecNumber evidence="1">2.1.1.72</ecNumber>
    </recommendedName>
</protein>
<dbReference type="InterPro" id="IPR011639">
    <property type="entry name" value="MethylTrfase_TaqI-like_dom"/>
</dbReference>
<evidence type="ECO:0000256" key="7">
    <source>
        <dbReference type="ARBA" id="ARBA00047942"/>
    </source>
</evidence>
<keyword evidence="9" id="KW-0255">Endonuclease</keyword>
<sequence>MLTSSRSKAYNPDVLNCLANLSNDEVFTPPEIVNAMLDTLPQYLFGDSNARFLDLASKSGVFLREIAKRLIKGLEPVYPDLEARIDHIFRKQLYGIAITELTALMSRRSLYCSKYPNSIFSVIPFENIEGNIRFKRMPHRWKSNKCVFCGAAKSQYERDKGLETHSYEFIHTTKPEGIFNMKFDVIIGNPPYQLETDGPGKQAKPIYHHFVRQAKKLQPRYLIMITPSRWFAGGMGLDDYRAEMLSDKHIRAIVDYSKSTDCFPGVDIAGGVSYFSWESTYNGLCEYTYIDGESKTVLKRDLNEYEILVRNNEAIEIVRKVTEVDEKSMSELMSSLGPFGLGTAERGEKNPSKDRHKLLSSEGISYIDKSSIKSGFQYLDKWKVVIGKATSAGAATAGKDGLRKVIATLELLEPNAVCTFSYFVGAAFDDKKYASNCRDYLSTKFARFLLLQTLSSINITKNRFVFVPQQDFSRAWTDEELYVKYCLCQEEINLIESMIKPMNSNGEENE</sequence>
<dbReference type="EC" id="2.1.1.72" evidence="1"/>
<dbReference type="InterPro" id="IPR002052">
    <property type="entry name" value="DNA_methylase_N6_adenine_CS"/>
</dbReference>
<dbReference type="RefSeq" id="WP_276641833.1">
    <property type="nucleotide sequence ID" value="NZ_JAAZCD010000056.1"/>
</dbReference>
<comment type="catalytic activity">
    <reaction evidence="7">
        <text>a 2'-deoxyadenosine in DNA + S-adenosyl-L-methionine = an N(6)-methyl-2'-deoxyadenosine in DNA + S-adenosyl-L-homocysteine + H(+)</text>
        <dbReference type="Rhea" id="RHEA:15197"/>
        <dbReference type="Rhea" id="RHEA-COMP:12418"/>
        <dbReference type="Rhea" id="RHEA-COMP:12419"/>
        <dbReference type="ChEBI" id="CHEBI:15378"/>
        <dbReference type="ChEBI" id="CHEBI:57856"/>
        <dbReference type="ChEBI" id="CHEBI:59789"/>
        <dbReference type="ChEBI" id="CHEBI:90615"/>
        <dbReference type="ChEBI" id="CHEBI:90616"/>
        <dbReference type="EC" id="2.1.1.72"/>
    </reaction>
</comment>
<accession>A0A847D305</accession>
<name>A0A847D305_9LACT</name>
<evidence type="ECO:0000313" key="9">
    <source>
        <dbReference type="EMBL" id="NLD31136.1"/>
    </source>
</evidence>